<keyword evidence="3" id="KW-1185">Reference proteome</keyword>
<reference evidence="2 3" key="1">
    <citation type="submission" date="2021-08" db="EMBL/GenBank/DDBJ databases">
        <title>Draft Genome Sequence of Phanerochaete sordida strain YK-624.</title>
        <authorList>
            <person name="Mori T."/>
            <person name="Dohra H."/>
            <person name="Suzuki T."/>
            <person name="Kawagishi H."/>
            <person name="Hirai H."/>
        </authorList>
    </citation>
    <scope>NUCLEOTIDE SEQUENCE [LARGE SCALE GENOMIC DNA]</scope>
    <source>
        <strain evidence="2 3">YK-624</strain>
    </source>
</reference>
<dbReference type="AlphaFoldDB" id="A0A9P3L7K0"/>
<dbReference type="Proteomes" id="UP000703269">
    <property type="component" value="Unassembled WGS sequence"/>
</dbReference>
<dbReference type="OrthoDB" id="3265734at2759"/>
<feature type="transmembrane region" description="Helical" evidence="1">
    <location>
        <begin position="157"/>
        <end position="179"/>
    </location>
</feature>
<keyword evidence="1" id="KW-0812">Transmembrane</keyword>
<gene>
    <name evidence="2" type="ORF">PsYK624_012290</name>
</gene>
<keyword evidence="1" id="KW-1133">Transmembrane helix</keyword>
<name>A0A9P3L7K0_9APHY</name>
<dbReference type="EMBL" id="BPQB01000002">
    <property type="protein sequence ID" value="GJE85151.1"/>
    <property type="molecule type" value="Genomic_DNA"/>
</dbReference>
<evidence type="ECO:0000256" key="1">
    <source>
        <dbReference type="SAM" id="Phobius"/>
    </source>
</evidence>
<proteinExistence type="predicted"/>
<comment type="caution">
    <text evidence="2">The sequence shown here is derived from an EMBL/GenBank/DDBJ whole genome shotgun (WGS) entry which is preliminary data.</text>
</comment>
<evidence type="ECO:0000313" key="2">
    <source>
        <dbReference type="EMBL" id="GJE85151.1"/>
    </source>
</evidence>
<accession>A0A9P3L7K0</accession>
<sequence length="245" mass="27058">MLAAVVDNTSPDIEYSGQWSFNDTAPQTDYNQTTAYSTGPDSSFRFKFNGTWVQVRGSLIPHIISSAAYTLDGGRPTFFTSANSSTYFSQRVFYTSDIVPYGEHTLVVTPASSISYCFDNIIYTPGPYDVAPTAVMTTLPVYSYSYSNSRGRPDLRVLLPAVILPCIAVLAALLAAVFFMRYRRRSRFIELEDVPYTPTTPYSPTRLSSLAKVELPEKALSADGYHVVPTQAHFDSDAPPTYSAL</sequence>
<dbReference type="Gene3D" id="2.60.120.260">
    <property type="entry name" value="Galactose-binding domain-like"/>
    <property type="match status" value="1"/>
</dbReference>
<keyword evidence="1" id="KW-0472">Membrane</keyword>
<protein>
    <submittedName>
        <fullName evidence="2">Uncharacterized protein</fullName>
    </submittedName>
</protein>
<evidence type="ECO:0000313" key="3">
    <source>
        <dbReference type="Proteomes" id="UP000703269"/>
    </source>
</evidence>
<organism evidence="2 3">
    <name type="scientific">Phanerochaete sordida</name>
    <dbReference type="NCBI Taxonomy" id="48140"/>
    <lineage>
        <taxon>Eukaryota</taxon>
        <taxon>Fungi</taxon>
        <taxon>Dikarya</taxon>
        <taxon>Basidiomycota</taxon>
        <taxon>Agaricomycotina</taxon>
        <taxon>Agaricomycetes</taxon>
        <taxon>Polyporales</taxon>
        <taxon>Phanerochaetaceae</taxon>
        <taxon>Phanerochaete</taxon>
    </lineage>
</organism>